<gene>
    <name evidence="2" type="ORF">MPIPNATIZW_LOCUS7195</name>
</gene>
<keyword evidence="3" id="KW-1185">Reference proteome</keyword>
<protein>
    <submittedName>
        <fullName evidence="2">Uncharacterized protein</fullName>
    </submittedName>
</protein>
<sequence>MHRHRSQGHGESTELGGPKSQWLAPLVKPTFRRSLFLPFSGRTLTGPGNCYGNLQSKCRHFCLLSAQCLSRRCNLSSHIKRPPQSKVSSYSKTLLVHIFLL</sequence>
<reference evidence="2" key="1">
    <citation type="submission" date="2023-12" db="EMBL/GenBank/DDBJ databases">
        <authorList>
            <person name="Brown T."/>
        </authorList>
    </citation>
    <scope>NUCLEOTIDE SEQUENCE</scope>
</reference>
<dbReference type="Proteomes" id="UP001314169">
    <property type="component" value="Chromosome 17"/>
</dbReference>
<proteinExistence type="predicted"/>
<name>A0ABN9ZKR1_PIPNA</name>
<evidence type="ECO:0000313" key="3">
    <source>
        <dbReference type="Proteomes" id="UP001314169"/>
    </source>
</evidence>
<evidence type="ECO:0000313" key="2">
    <source>
        <dbReference type="EMBL" id="CAK6438889.1"/>
    </source>
</evidence>
<dbReference type="EMBL" id="OY882874">
    <property type="protein sequence ID" value="CAK6438889.1"/>
    <property type="molecule type" value="Genomic_DNA"/>
</dbReference>
<accession>A0ABN9ZKR1</accession>
<feature type="region of interest" description="Disordered" evidence="1">
    <location>
        <begin position="1"/>
        <end position="21"/>
    </location>
</feature>
<organism evidence="2 3">
    <name type="scientific">Pipistrellus nathusii</name>
    <name type="common">Nathusius' pipistrelle</name>
    <dbReference type="NCBI Taxonomy" id="59473"/>
    <lineage>
        <taxon>Eukaryota</taxon>
        <taxon>Metazoa</taxon>
        <taxon>Chordata</taxon>
        <taxon>Craniata</taxon>
        <taxon>Vertebrata</taxon>
        <taxon>Euteleostomi</taxon>
        <taxon>Mammalia</taxon>
        <taxon>Eutheria</taxon>
        <taxon>Laurasiatheria</taxon>
        <taxon>Chiroptera</taxon>
        <taxon>Yangochiroptera</taxon>
        <taxon>Vespertilionidae</taxon>
        <taxon>Pipistrellus</taxon>
    </lineage>
</organism>
<evidence type="ECO:0000256" key="1">
    <source>
        <dbReference type="SAM" id="MobiDB-lite"/>
    </source>
</evidence>